<evidence type="ECO:0000256" key="8">
    <source>
        <dbReference type="SAM" id="Phobius"/>
    </source>
</evidence>
<dbReference type="SMART" id="SM00382">
    <property type="entry name" value="AAA"/>
    <property type="match status" value="1"/>
</dbReference>
<feature type="transmembrane region" description="Helical" evidence="8">
    <location>
        <begin position="312"/>
        <end position="336"/>
    </location>
</feature>
<dbReference type="VEuPathDB" id="FungiDB:A9K55_007780"/>
<dbReference type="Gene3D" id="1.20.1560.10">
    <property type="entry name" value="ABC transporter type 1, transmembrane domain"/>
    <property type="match status" value="1"/>
</dbReference>
<dbReference type="InterPro" id="IPR011527">
    <property type="entry name" value="ABC1_TM_dom"/>
</dbReference>
<organism evidence="11 12">
    <name type="scientific">Cordyceps militaris</name>
    <name type="common">Caterpillar fungus</name>
    <name type="synonym">Clavaria militaris</name>
    <dbReference type="NCBI Taxonomy" id="73501"/>
    <lineage>
        <taxon>Eukaryota</taxon>
        <taxon>Fungi</taxon>
        <taxon>Dikarya</taxon>
        <taxon>Ascomycota</taxon>
        <taxon>Pezizomycotina</taxon>
        <taxon>Sordariomycetes</taxon>
        <taxon>Hypocreomycetidae</taxon>
        <taxon>Hypocreales</taxon>
        <taxon>Cordycipitaceae</taxon>
        <taxon>Cordyceps</taxon>
    </lineage>
</organism>
<keyword evidence="3 8" id="KW-0812">Transmembrane</keyword>
<keyword evidence="5" id="KW-0067">ATP-binding</keyword>
<dbReference type="InterPro" id="IPR050173">
    <property type="entry name" value="ABC_transporter_C-like"/>
</dbReference>
<dbReference type="OrthoDB" id="6500128at2759"/>
<dbReference type="GO" id="GO:0005524">
    <property type="term" value="F:ATP binding"/>
    <property type="evidence" value="ECO:0007669"/>
    <property type="project" value="UniProtKB-KW"/>
</dbReference>
<dbReference type="EMBL" id="CP023324">
    <property type="protein sequence ID" value="ATY61891.1"/>
    <property type="molecule type" value="Genomic_DNA"/>
</dbReference>
<keyword evidence="6 8" id="KW-1133">Transmembrane helix</keyword>
<dbReference type="GO" id="GO:0016020">
    <property type="term" value="C:membrane"/>
    <property type="evidence" value="ECO:0007669"/>
    <property type="project" value="UniProtKB-SubCell"/>
</dbReference>
<dbReference type="PANTHER" id="PTHR24223">
    <property type="entry name" value="ATP-BINDING CASSETTE SUB-FAMILY C"/>
    <property type="match status" value="1"/>
</dbReference>
<dbReference type="PANTHER" id="PTHR24223:SF399">
    <property type="entry name" value="ABC TRANSPORTER ATNG"/>
    <property type="match status" value="1"/>
</dbReference>
<dbReference type="InterPro" id="IPR003439">
    <property type="entry name" value="ABC_transporter-like_ATP-bd"/>
</dbReference>
<dbReference type="VEuPathDB" id="FungiDB:CCM_07123"/>
<protein>
    <submittedName>
        <fullName evidence="11">ABC transmembrane type 1</fullName>
    </submittedName>
</protein>
<dbReference type="Pfam" id="PF00005">
    <property type="entry name" value="ABC_tran"/>
    <property type="match status" value="1"/>
</dbReference>
<keyword evidence="4" id="KW-0547">Nucleotide-binding</keyword>
<evidence type="ECO:0000259" key="10">
    <source>
        <dbReference type="PROSITE" id="PS50929"/>
    </source>
</evidence>
<keyword evidence="2" id="KW-0813">Transport</keyword>
<evidence type="ECO:0000256" key="5">
    <source>
        <dbReference type="ARBA" id="ARBA00022840"/>
    </source>
</evidence>
<dbReference type="Proteomes" id="UP000323067">
    <property type="component" value="Chromosome vii"/>
</dbReference>
<dbReference type="VEuPathDB" id="FungiDB:CCM_04985"/>
<evidence type="ECO:0000256" key="7">
    <source>
        <dbReference type="ARBA" id="ARBA00023136"/>
    </source>
</evidence>
<evidence type="ECO:0000313" key="12">
    <source>
        <dbReference type="Proteomes" id="UP000323067"/>
    </source>
</evidence>
<dbReference type="AlphaFoldDB" id="A0A2H4SFL2"/>
<evidence type="ECO:0000256" key="1">
    <source>
        <dbReference type="ARBA" id="ARBA00004141"/>
    </source>
</evidence>
<feature type="transmembrane region" description="Helical" evidence="8">
    <location>
        <begin position="124"/>
        <end position="144"/>
    </location>
</feature>
<dbReference type="GO" id="GO:0140359">
    <property type="term" value="F:ABC-type transporter activity"/>
    <property type="evidence" value="ECO:0007669"/>
    <property type="project" value="InterPro"/>
</dbReference>
<name>A0A2H4SFL2_CORMI</name>
<accession>A0A2H4SFL2</accession>
<dbReference type="Pfam" id="PF24357">
    <property type="entry name" value="TMD0_ABC"/>
    <property type="match status" value="1"/>
</dbReference>
<proteinExistence type="predicted"/>
<feature type="transmembrane region" description="Helical" evidence="8">
    <location>
        <begin position="94"/>
        <end position="112"/>
    </location>
</feature>
<dbReference type="Gene3D" id="3.40.50.300">
    <property type="entry name" value="P-loop containing nucleotide triphosphate hydrolases"/>
    <property type="match status" value="1"/>
</dbReference>
<feature type="domain" description="ABC transmembrane type-1" evidence="10">
    <location>
        <begin position="357"/>
        <end position="472"/>
    </location>
</feature>
<reference evidence="11 12" key="1">
    <citation type="journal article" date="2017" name="BMC Genomics">
        <title>Chromosome level assembly and secondary metabolite potential of the parasitic fungus Cordyceps militaris.</title>
        <authorList>
            <person name="Kramer G.J."/>
            <person name="Nodwell J.R."/>
        </authorList>
    </citation>
    <scope>NUCLEOTIDE SEQUENCE [LARGE SCALE GENOMIC DNA]</scope>
    <source>
        <strain evidence="11 12">ATCC 34164</strain>
    </source>
</reference>
<dbReference type="SUPFAM" id="SSF90123">
    <property type="entry name" value="ABC transporter transmembrane region"/>
    <property type="match status" value="1"/>
</dbReference>
<feature type="transmembrane region" description="Helical" evidence="8">
    <location>
        <begin position="29"/>
        <end position="47"/>
    </location>
</feature>
<evidence type="ECO:0000256" key="3">
    <source>
        <dbReference type="ARBA" id="ARBA00022692"/>
    </source>
</evidence>
<dbReference type="InterPro" id="IPR056227">
    <property type="entry name" value="TMD0_ABC"/>
</dbReference>
<evidence type="ECO:0000313" key="11">
    <source>
        <dbReference type="EMBL" id="ATY61891.1"/>
    </source>
</evidence>
<evidence type="ECO:0000256" key="6">
    <source>
        <dbReference type="ARBA" id="ARBA00022989"/>
    </source>
</evidence>
<dbReference type="GO" id="GO:0016887">
    <property type="term" value="F:ATP hydrolysis activity"/>
    <property type="evidence" value="ECO:0007669"/>
    <property type="project" value="InterPro"/>
</dbReference>
<keyword evidence="7 8" id="KW-0472">Membrane</keyword>
<dbReference type="Pfam" id="PF00664">
    <property type="entry name" value="ABC_membrane"/>
    <property type="match status" value="1"/>
</dbReference>
<dbReference type="InterPro" id="IPR027417">
    <property type="entry name" value="P-loop_NTPase"/>
</dbReference>
<feature type="transmembrane region" description="Helical" evidence="8">
    <location>
        <begin position="150"/>
        <end position="174"/>
    </location>
</feature>
<comment type="subcellular location">
    <subcellularLocation>
        <location evidence="1">Membrane</location>
        <topology evidence="1">Multi-pass membrane protein</topology>
    </subcellularLocation>
</comment>
<dbReference type="SUPFAM" id="SSF52540">
    <property type="entry name" value="P-loop containing nucleoside triphosphate hydrolases"/>
    <property type="match status" value="1"/>
</dbReference>
<feature type="domain" description="ABC transporter" evidence="9">
    <location>
        <begin position="508"/>
        <end position="783"/>
    </location>
</feature>
<evidence type="ECO:0000256" key="2">
    <source>
        <dbReference type="ARBA" id="ARBA00022448"/>
    </source>
</evidence>
<dbReference type="PROSITE" id="PS50893">
    <property type="entry name" value="ABC_TRANSPORTER_2"/>
    <property type="match status" value="1"/>
</dbReference>
<feature type="transmembrane region" description="Helical" evidence="8">
    <location>
        <begin position="59"/>
        <end position="82"/>
    </location>
</feature>
<gene>
    <name evidence="11" type="ORF">A9K55_007780</name>
</gene>
<sequence length="787" mass="85766">MNCLNDDKFGPFVVGCRDDFDFTKTFEQLALSIAPNAFFIILAAARITKLTKTSGRVRAPFLLLAKTLSALALFGLHGAYLTGQIVNSHHGGRYSLLAAALATMSAAVLILCSRMAHARMDGPSDAITIFLFASVVCEAVQLRTHCLSSAPVFLTGCFAAITACTCLLLVVELASKSTRTAPTGVWKEPKRSRSALSKVFLWWLNDLVRYAYKHEIDPGDLGPLDEDLAAATYRNRFMTRYRTIQCKETNHPEHRRGWKVARALVRTLGTSCVAPGLPRLAISAFRFAHPFFISSILDHLAQATSYLPAGTAVAYVGIVLLLNIGSAMATSLYGYYQERAVAQKDKEVNKYKETAVQLRAIAMEGRNPLNKHFKETLDGLVTIRAYGWSESSIRLNDELVDKSQQSYFLSAILQTWLRTMLNLCIAMVASVFVGIASQLPTSTGLVGVALVTFMSAGEMLGNVIQSYTALQTSAVAVNRLKFLQDGVPREDDPGNIESPENWPSEGVVQLDAVSAAYKTSTPYPGKELALVEAQDPDDGLKAMSLHVKKGETMLVCGRTGSGKSTLLLLVQGFITPRSGSVTIDGLAPASVDRNKLRDSVIALPQFPFFLTSEYTVRDNLEHHFCSAELSLADIQEAKPQTLQDEDCMYALQTVGLWDTVSAQGGLDAPLKEGSLSRGQKQLFSLARAILRQRLKRRASGGAGGRLLLLDEFNTGLDASTESLMWDVIKTEFSSCTVICVAHRLGAASDFDHVAVLGHGRVMEEGVPSVLLEDPTSKFRAIWGMKEV</sequence>
<feature type="transmembrane region" description="Helical" evidence="8">
    <location>
        <begin position="420"/>
        <end position="439"/>
    </location>
</feature>
<dbReference type="InterPro" id="IPR003593">
    <property type="entry name" value="AAA+_ATPase"/>
</dbReference>
<dbReference type="PROSITE" id="PS50929">
    <property type="entry name" value="ABC_TM1F"/>
    <property type="match status" value="1"/>
</dbReference>
<evidence type="ECO:0000259" key="9">
    <source>
        <dbReference type="PROSITE" id="PS50893"/>
    </source>
</evidence>
<dbReference type="InterPro" id="IPR036640">
    <property type="entry name" value="ABC1_TM_sf"/>
</dbReference>
<evidence type="ECO:0000256" key="4">
    <source>
        <dbReference type="ARBA" id="ARBA00022741"/>
    </source>
</evidence>